<evidence type="ECO:0000313" key="2">
    <source>
        <dbReference type="EMBL" id="RRT45666.1"/>
    </source>
</evidence>
<name>A0A426Y1Q0_ENSVE</name>
<evidence type="ECO:0000313" key="3">
    <source>
        <dbReference type="Proteomes" id="UP000287651"/>
    </source>
</evidence>
<dbReference type="InterPro" id="IPR045071">
    <property type="entry name" value="BBP-like"/>
</dbReference>
<sequence>MVFACILQRLGILQPPSGNGWVGPQGSSSGLVVKRTLRVDIPVDQYPNDESVDFFKKQQLRELAMLNGTLRDEGSHTSGSASPFHNSLGLKRAKTRG</sequence>
<evidence type="ECO:0000256" key="1">
    <source>
        <dbReference type="SAM" id="MobiDB-lite"/>
    </source>
</evidence>
<feature type="compositionally biased region" description="Polar residues" evidence="1">
    <location>
        <begin position="76"/>
        <end position="85"/>
    </location>
</feature>
<dbReference type="GO" id="GO:0048024">
    <property type="term" value="P:regulation of mRNA splicing, via spliceosome"/>
    <property type="evidence" value="ECO:0007669"/>
    <property type="project" value="TreeGrafter"/>
</dbReference>
<accession>A0A426Y1Q0</accession>
<dbReference type="PANTHER" id="PTHR11208:SF149">
    <property type="entry name" value="K HOMOLOGY DOMAIN-CONTAINING PROTEIN"/>
    <property type="match status" value="1"/>
</dbReference>
<feature type="region of interest" description="Disordered" evidence="1">
    <location>
        <begin position="71"/>
        <end position="97"/>
    </location>
</feature>
<proteinExistence type="predicted"/>
<dbReference type="GO" id="GO:0003729">
    <property type="term" value="F:mRNA binding"/>
    <property type="evidence" value="ECO:0007669"/>
    <property type="project" value="TreeGrafter"/>
</dbReference>
<dbReference type="InterPro" id="IPR036612">
    <property type="entry name" value="KH_dom_type_1_sf"/>
</dbReference>
<dbReference type="Proteomes" id="UP000287651">
    <property type="component" value="Unassembled WGS sequence"/>
</dbReference>
<organism evidence="2 3">
    <name type="scientific">Ensete ventricosum</name>
    <name type="common">Abyssinian banana</name>
    <name type="synonym">Musa ensete</name>
    <dbReference type="NCBI Taxonomy" id="4639"/>
    <lineage>
        <taxon>Eukaryota</taxon>
        <taxon>Viridiplantae</taxon>
        <taxon>Streptophyta</taxon>
        <taxon>Embryophyta</taxon>
        <taxon>Tracheophyta</taxon>
        <taxon>Spermatophyta</taxon>
        <taxon>Magnoliopsida</taxon>
        <taxon>Liliopsida</taxon>
        <taxon>Zingiberales</taxon>
        <taxon>Musaceae</taxon>
        <taxon>Ensete</taxon>
    </lineage>
</organism>
<dbReference type="PANTHER" id="PTHR11208">
    <property type="entry name" value="RNA-BINDING PROTEIN RELATED"/>
    <property type="match status" value="1"/>
</dbReference>
<protein>
    <submittedName>
        <fullName evidence="2">Uncharacterized protein</fullName>
    </submittedName>
</protein>
<gene>
    <name evidence="2" type="ORF">B296_00048796</name>
</gene>
<dbReference type="GO" id="GO:0005634">
    <property type="term" value="C:nucleus"/>
    <property type="evidence" value="ECO:0007669"/>
    <property type="project" value="TreeGrafter"/>
</dbReference>
<dbReference type="EMBL" id="AMZH03015684">
    <property type="protein sequence ID" value="RRT45666.1"/>
    <property type="molecule type" value="Genomic_DNA"/>
</dbReference>
<dbReference type="Gene3D" id="3.30.1370.10">
    <property type="entry name" value="K Homology domain, type 1"/>
    <property type="match status" value="1"/>
</dbReference>
<comment type="caution">
    <text evidence="2">The sequence shown here is derived from an EMBL/GenBank/DDBJ whole genome shotgun (WGS) entry which is preliminary data.</text>
</comment>
<reference evidence="2 3" key="1">
    <citation type="journal article" date="2014" name="Agronomy (Basel)">
        <title>A Draft Genome Sequence for Ensete ventricosum, the Drought-Tolerant Tree Against Hunger.</title>
        <authorList>
            <person name="Harrison J."/>
            <person name="Moore K.A."/>
            <person name="Paszkiewicz K."/>
            <person name="Jones T."/>
            <person name="Grant M."/>
            <person name="Ambacheew D."/>
            <person name="Muzemil S."/>
            <person name="Studholme D.J."/>
        </authorList>
    </citation>
    <scope>NUCLEOTIDE SEQUENCE [LARGE SCALE GENOMIC DNA]</scope>
</reference>
<dbReference type="AlphaFoldDB" id="A0A426Y1Q0"/>